<keyword evidence="2" id="KW-1185">Reference proteome</keyword>
<dbReference type="OrthoDB" id="677759at2"/>
<gene>
    <name evidence="1" type="ORF">SAMN05421827_12512</name>
</gene>
<dbReference type="EMBL" id="FNCH01000025">
    <property type="protein sequence ID" value="SDH45320.1"/>
    <property type="molecule type" value="Genomic_DNA"/>
</dbReference>
<dbReference type="RefSeq" id="WP_143009124.1">
    <property type="nucleotide sequence ID" value="NZ_FNCH01000025.1"/>
</dbReference>
<dbReference type="InterPro" id="IPR058238">
    <property type="entry name" value="Lant_leader_dom"/>
</dbReference>
<protein>
    <recommendedName>
        <fullName evidence="3">Natural product</fullName>
    </recommendedName>
</protein>
<sequence length="74" mass="7837">MKKKLVLNKKTITELSQKEQSKVLGGSNEAWTTSFGSCTGGLCCSAQPTTSQLRLCPSDNLPNGCPSNSPSPLH</sequence>
<name>A0A1G8CK90_9SPHI</name>
<accession>A0A1G8CK90</accession>
<evidence type="ECO:0008006" key="3">
    <source>
        <dbReference type="Google" id="ProtNLM"/>
    </source>
</evidence>
<evidence type="ECO:0000313" key="2">
    <source>
        <dbReference type="Proteomes" id="UP000199643"/>
    </source>
</evidence>
<dbReference type="Proteomes" id="UP000199643">
    <property type="component" value="Unassembled WGS sequence"/>
</dbReference>
<proteinExistence type="predicted"/>
<dbReference type="AlphaFoldDB" id="A0A1G8CK90"/>
<dbReference type="NCBIfam" id="NF038153">
    <property type="entry name" value="lant_leader_L1a"/>
    <property type="match status" value="1"/>
</dbReference>
<organism evidence="1 2">
    <name type="scientific">Pedobacter terrae</name>
    <dbReference type="NCBI Taxonomy" id="405671"/>
    <lineage>
        <taxon>Bacteria</taxon>
        <taxon>Pseudomonadati</taxon>
        <taxon>Bacteroidota</taxon>
        <taxon>Sphingobacteriia</taxon>
        <taxon>Sphingobacteriales</taxon>
        <taxon>Sphingobacteriaceae</taxon>
        <taxon>Pedobacter</taxon>
    </lineage>
</organism>
<reference evidence="2" key="1">
    <citation type="submission" date="2016-10" db="EMBL/GenBank/DDBJ databases">
        <authorList>
            <person name="Varghese N."/>
            <person name="Submissions S."/>
        </authorList>
    </citation>
    <scope>NUCLEOTIDE SEQUENCE [LARGE SCALE GENOMIC DNA]</scope>
    <source>
        <strain evidence="2">DSM 17933</strain>
    </source>
</reference>
<evidence type="ECO:0000313" key="1">
    <source>
        <dbReference type="EMBL" id="SDH45320.1"/>
    </source>
</evidence>